<protein>
    <submittedName>
        <fullName evidence="1">SFRICE_035164</fullName>
    </submittedName>
</protein>
<evidence type="ECO:0000313" key="1">
    <source>
        <dbReference type="EMBL" id="SOQ56285.1"/>
    </source>
</evidence>
<proteinExistence type="predicted"/>
<name>A0A2H1WT86_SPOFR</name>
<dbReference type="EMBL" id="ODYU01010898">
    <property type="protein sequence ID" value="SOQ56285.1"/>
    <property type="molecule type" value="Genomic_DNA"/>
</dbReference>
<dbReference type="AlphaFoldDB" id="A0A2H1WT86"/>
<organism evidence="1">
    <name type="scientific">Spodoptera frugiperda</name>
    <name type="common">Fall armyworm</name>
    <dbReference type="NCBI Taxonomy" id="7108"/>
    <lineage>
        <taxon>Eukaryota</taxon>
        <taxon>Metazoa</taxon>
        <taxon>Ecdysozoa</taxon>
        <taxon>Arthropoda</taxon>
        <taxon>Hexapoda</taxon>
        <taxon>Insecta</taxon>
        <taxon>Pterygota</taxon>
        <taxon>Neoptera</taxon>
        <taxon>Endopterygota</taxon>
        <taxon>Lepidoptera</taxon>
        <taxon>Glossata</taxon>
        <taxon>Ditrysia</taxon>
        <taxon>Noctuoidea</taxon>
        <taxon>Noctuidae</taxon>
        <taxon>Amphipyrinae</taxon>
        <taxon>Spodoptera</taxon>
    </lineage>
</organism>
<gene>
    <name evidence="1" type="ORF">SFRICE_035164</name>
</gene>
<sequence length="185" mass="20737">MLRLYQAQVRSCMEYCSHFWDGSAKCQFDALKHMERRVKKLINDDALVEARLQSLEHRRKVASLSVFYRIIYFGECAGELHNLTPPSPFHHHTQKTIGEASKSVADSAIYLTEPTRVKFVVNIVAGRVYSGSPGPRAAGSPAPAGAHHPRHCSQPLHLLAAPLTCDVSILARYFLTTHRFSQLNI</sequence>
<reference evidence="1" key="1">
    <citation type="submission" date="2016-07" db="EMBL/GenBank/DDBJ databases">
        <authorList>
            <person name="Bretaudeau A."/>
        </authorList>
    </citation>
    <scope>NUCLEOTIDE SEQUENCE</scope>
    <source>
        <strain evidence="1">Rice</strain>
        <tissue evidence="1">Whole body</tissue>
    </source>
</reference>
<accession>A0A2H1WT86</accession>